<dbReference type="EMBL" id="LVYI01000010">
    <property type="protein sequence ID" value="OAP55620.1"/>
    <property type="molecule type" value="Genomic_DNA"/>
</dbReference>
<dbReference type="SUPFAM" id="SSF53300">
    <property type="entry name" value="vWA-like"/>
    <property type="match status" value="1"/>
</dbReference>
<dbReference type="Gene3D" id="3.40.50.410">
    <property type="entry name" value="von Willebrand factor, type A domain"/>
    <property type="match status" value="1"/>
</dbReference>
<dbReference type="PANTHER" id="PTHR45737">
    <property type="entry name" value="VON WILLEBRAND FACTOR A DOMAIN-CONTAINING PROTEIN 5A"/>
    <property type="match status" value="1"/>
</dbReference>
<reference evidence="4" key="1">
    <citation type="submission" date="2016-04" db="EMBL/GenBank/DDBJ databases">
        <title>Draft genome of Fonsecaea erecta CBS 125763.</title>
        <authorList>
            <person name="Weiss V.A."/>
            <person name="Vicente V.A."/>
            <person name="Raittz R.T."/>
            <person name="Moreno L.F."/>
            <person name="De Souza E.M."/>
            <person name="Pedrosa F.O."/>
            <person name="Steffens M.B."/>
            <person name="Faoro H."/>
            <person name="Tadra-Sfeir M.Z."/>
            <person name="Najafzadeh M.J."/>
            <person name="Felipe M.S."/>
            <person name="Teixeira M."/>
            <person name="Sun J."/>
            <person name="Xi L."/>
            <person name="Gomes R."/>
            <person name="De Azevedo C.M."/>
            <person name="Salgado C.G."/>
            <person name="Da Silva M.B."/>
            <person name="Nascimento M.F."/>
            <person name="Queiroz-Telles F."/>
            <person name="Attili D.S."/>
            <person name="Gorbushina A."/>
        </authorList>
    </citation>
    <scope>NUCLEOTIDE SEQUENCE [LARGE SCALE GENOMIC DNA]</scope>
    <source>
        <strain evidence="4">CBS 125763</strain>
    </source>
</reference>
<evidence type="ECO:0000259" key="2">
    <source>
        <dbReference type="PROSITE" id="PS50234"/>
    </source>
</evidence>
<dbReference type="PROSITE" id="PS50234">
    <property type="entry name" value="VWFA"/>
    <property type="match status" value="1"/>
</dbReference>
<dbReference type="Pfam" id="PF13768">
    <property type="entry name" value="VWA_3"/>
    <property type="match status" value="1"/>
</dbReference>
<proteinExistence type="predicted"/>
<dbReference type="Pfam" id="PF08487">
    <property type="entry name" value="VIT"/>
    <property type="match status" value="1"/>
</dbReference>
<dbReference type="PANTHER" id="PTHR45737:SF6">
    <property type="entry name" value="VON WILLEBRAND FACTOR A DOMAIN-CONTAINING PROTEIN 5A"/>
    <property type="match status" value="1"/>
</dbReference>
<evidence type="ECO:0000256" key="1">
    <source>
        <dbReference type="SAM" id="MobiDB-lite"/>
    </source>
</evidence>
<sequence>MPSPFGLEQRLCGCWIPVKNNVVERKYLPQVELSSHTHIVQAMSRTKLKQLFVNNEDHNLNDVCYTFPLYDGVSVVSFTCTVGSKTIVGVVKEKQQAKAEYNEAVARGKTAGLFEQLYEASDVFTTSVGNIPAKEMFCVEIEYLGELKHDAETNGTRFTIPTTIAPRYGSLSSDSADAISRASVGRARIAIRVDVRLPTGGIVQGMQSPSHPIAVTMGRTSAMSQDTYKSNHASATLTLGTTRLDKDFVLIVLAKDAEIPCALLETRSSIPLQRALMTTLVPKFSLPNISPEIVFIIDRSGSMAGKMELVVSAMKIFLKSLPLGVKFNICSFGSSYSFLFDKSVTYDQSNLKMALSHLETFDASYGGTEMLEPIKRAVANRFQDLPLEVLVLTDGEIWNQTALFAFVKETSNARFFSLGIGHDASTALVEGIARAGNGFAQFVAPDEKMDKRVVRMLKGALTPHVSDYTLEVKFSGEHAGSEDDDFEIVDRENDQVENDVVPDAQKAESKEPISLFDPNAAEEPTNPPAGRYDNLPAVRTPKTVQAPHKIPALFPFNRTTVYLMLGPDTSHKTPKSVVLNGTSAYGPLKLEIPIEDIGAGESIHQMAAKKAMLELEEGRGWIDEARNSDGQLLKTVHEGKWDLIVEREAVRLGVNYQVGGKWCSFLAVESSGAAPNFVPKSARYGYEGDGTAMRFSDVRPSSIPQAAFPAPPKARAPNSGLFTLGGPPPAPPQAPSPGFFGSSFGSRGGGALSANFARAPVIAKRHRGGFRTSGSGAGSSLAKKDLRGEADDRKEVVDISKLGGVEKMHRIIDLVEFDGSWSASKDLLSILGLDHSEFNAIKAANNTLEVSVIATALAVAWLNEHVLSEKDVWEMVADKAMEWLATRFGGEHDAQLTVEAFQRVF</sequence>
<feature type="domain" description="VIT" evidence="3">
    <location>
        <begin position="14"/>
        <end position="145"/>
    </location>
</feature>
<dbReference type="SMART" id="SM00327">
    <property type="entry name" value="VWA"/>
    <property type="match status" value="1"/>
</dbReference>
<gene>
    <name evidence="4" type="ORF">AYL99_09771</name>
</gene>
<keyword evidence="5" id="KW-1185">Reference proteome</keyword>
<organism evidence="4 5">
    <name type="scientific">Fonsecaea erecta</name>
    <dbReference type="NCBI Taxonomy" id="1367422"/>
    <lineage>
        <taxon>Eukaryota</taxon>
        <taxon>Fungi</taxon>
        <taxon>Dikarya</taxon>
        <taxon>Ascomycota</taxon>
        <taxon>Pezizomycotina</taxon>
        <taxon>Eurotiomycetes</taxon>
        <taxon>Chaetothyriomycetidae</taxon>
        <taxon>Chaetothyriales</taxon>
        <taxon>Herpotrichiellaceae</taxon>
        <taxon>Fonsecaea</taxon>
    </lineage>
</organism>
<dbReference type="PROSITE" id="PS51468">
    <property type="entry name" value="VIT"/>
    <property type="match status" value="1"/>
</dbReference>
<dbReference type="InterPro" id="IPR013694">
    <property type="entry name" value="VIT"/>
</dbReference>
<dbReference type="OrthoDB" id="1729737at2759"/>
<evidence type="ECO:0000313" key="5">
    <source>
        <dbReference type="Proteomes" id="UP000078343"/>
    </source>
</evidence>
<dbReference type="GeneID" id="30013939"/>
<evidence type="ECO:0000313" key="4">
    <source>
        <dbReference type="EMBL" id="OAP55620.1"/>
    </source>
</evidence>
<accession>A0A178Z768</accession>
<dbReference type="SMART" id="SM00609">
    <property type="entry name" value="VIT"/>
    <property type="match status" value="1"/>
</dbReference>
<feature type="region of interest" description="Disordered" evidence="1">
    <location>
        <begin position="768"/>
        <end position="787"/>
    </location>
</feature>
<dbReference type="InterPro" id="IPR036465">
    <property type="entry name" value="vWFA_dom_sf"/>
</dbReference>
<feature type="region of interest" description="Disordered" evidence="1">
    <location>
        <begin position="499"/>
        <end position="533"/>
    </location>
</feature>
<protein>
    <recommendedName>
        <fullName evidence="6">VWFA domain-containing protein</fullName>
    </recommendedName>
</protein>
<comment type="caution">
    <text evidence="4">The sequence shown here is derived from an EMBL/GenBank/DDBJ whole genome shotgun (WGS) entry which is preliminary data.</text>
</comment>
<dbReference type="Proteomes" id="UP000078343">
    <property type="component" value="Unassembled WGS sequence"/>
</dbReference>
<dbReference type="AlphaFoldDB" id="A0A178Z768"/>
<evidence type="ECO:0000259" key="3">
    <source>
        <dbReference type="PROSITE" id="PS51468"/>
    </source>
</evidence>
<feature type="domain" description="VWFA" evidence="2">
    <location>
        <begin position="292"/>
        <end position="465"/>
    </location>
</feature>
<dbReference type="STRING" id="1367422.A0A178Z768"/>
<name>A0A178Z768_9EURO</name>
<dbReference type="InterPro" id="IPR002035">
    <property type="entry name" value="VWF_A"/>
</dbReference>
<evidence type="ECO:0008006" key="6">
    <source>
        <dbReference type="Google" id="ProtNLM"/>
    </source>
</evidence>
<dbReference type="RefSeq" id="XP_018688987.1">
    <property type="nucleotide sequence ID" value="XM_018841278.1"/>
</dbReference>